<reference evidence="1 2" key="1">
    <citation type="submission" date="2023-05" db="EMBL/GenBank/DDBJ databases">
        <title>B98-5 Cell Line De Novo Hybrid Assembly: An Optical Mapping Approach.</title>
        <authorList>
            <person name="Kananen K."/>
            <person name="Auerbach J.A."/>
            <person name="Kautto E."/>
            <person name="Blachly J.S."/>
        </authorList>
    </citation>
    <scope>NUCLEOTIDE SEQUENCE [LARGE SCALE GENOMIC DNA]</scope>
    <source>
        <strain evidence="1">B95-8</strain>
        <tissue evidence="1">Cell line</tissue>
    </source>
</reference>
<accession>A0ABQ9V5Q4</accession>
<proteinExistence type="predicted"/>
<dbReference type="Proteomes" id="UP001266305">
    <property type="component" value="Unassembled WGS sequence"/>
</dbReference>
<evidence type="ECO:0000313" key="2">
    <source>
        <dbReference type="Proteomes" id="UP001266305"/>
    </source>
</evidence>
<organism evidence="1 2">
    <name type="scientific">Saguinus oedipus</name>
    <name type="common">Cotton-top tamarin</name>
    <name type="synonym">Oedipomidas oedipus</name>
    <dbReference type="NCBI Taxonomy" id="9490"/>
    <lineage>
        <taxon>Eukaryota</taxon>
        <taxon>Metazoa</taxon>
        <taxon>Chordata</taxon>
        <taxon>Craniata</taxon>
        <taxon>Vertebrata</taxon>
        <taxon>Euteleostomi</taxon>
        <taxon>Mammalia</taxon>
        <taxon>Eutheria</taxon>
        <taxon>Euarchontoglires</taxon>
        <taxon>Primates</taxon>
        <taxon>Haplorrhini</taxon>
        <taxon>Platyrrhini</taxon>
        <taxon>Cebidae</taxon>
        <taxon>Callitrichinae</taxon>
        <taxon>Saguinus</taxon>
    </lineage>
</organism>
<protein>
    <submittedName>
        <fullName evidence="1">Uncharacterized protein</fullName>
    </submittedName>
</protein>
<dbReference type="EMBL" id="JASSZA010000008">
    <property type="protein sequence ID" value="KAK2104304.1"/>
    <property type="molecule type" value="Genomic_DNA"/>
</dbReference>
<evidence type="ECO:0000313" key="1">
    <source>
        <dbReference type="EMBL" id="KAK2104304.1"/>
    </source>
</evidence>
<name>A0ABQ9V5Q4_SAGOE</name>
<keyword evidence="2" id="KW-1185">Reference proteome</keyword>
<sequence length="247" mass="27791">MSEVNSITQQPLCQAHRQDTSCLNSQTSLWEVSADQEDTDETKRISNLNCVSDKRALTAYHMPPGSDNNALSRDGMPEACQPSLTLNGPYTLPLTPPDPRQAEARLLLHIHNTQDSPDPRQAEARLLLHIHNTQDSPDPRQAEARLLLHIHNTQDSPDPRQAEARLLLHIHNTQDSPDPWQAEARLLLHIHNTQDSPDPRQAEARLLLHIHNTQDSPDPRQAKQAHAILLCKSLIFFNCKGDKLTSH</sequence>
<gene>
    <name evidence="1" type="ORF">P7K49_018160</name>
</gene>
<comment type="caution">
    <text evidence="1">The sequence shown here is derived from an EMBL/GenBank/DDBJ whole genome shotgun (WGS) entry which is preliminary data.</text>
</comment>